<protein>
    <submittedName>
        <fullName evidence="1">Uncharacterized protein</fullName>
    </submittedName>
</protein>
<name>A0A0F9FP76_9ZZZZ</name>
<organism evidence="1">
    <name type="scientific">marine sediment metagenome</name>
    <dbReference type="NCBI Taxonomy" id="412755"/>
    <lineage>
        <taxon>unclassified sequences</taxon>
        <taxon>metagenomes</taxon>
        <taxon>ecological metagenomes</taxon>
    </lineage>
</organism>
<reference evidence="1" key="1">
    <citation type="journal article" date="2015" name="Nature">
        <title>Complex archaea that bridge the gap between prokaryotes and eukaryotes.</title>
        <authorList>
            <person name="Spang A."/>
            <person name="Saw J.H."/>
            <person name="Jorgensen S.L."/>
            <person name="Zaremba-Niedzwiedzka K."/>
            <person name="Martijn J."/>
            <person name="Lind A.E."/>
            <person name="van Eijk R."/>
            <person name="Schleper C."/>
            <person name="Guy L."/>
            <person name="Ettema T.J."/>
        </authorList>
    </citation>
    <scope>NUCLEOTIDE SEQUENCE</scope>
</reference>
<accession>A0A0F9FP76</accession>
<gene>
    <name evidence="1" type="ORF">LCGC14_2218660</name>
</gene>
<comment type="caution">
    <text evidence="1">The sequence shown here is derived from an EMBL/GenBank/DDBJ whole genome shotgun (WGS) entry which is preliminary data.</text>
</comment>
<sequence>MTSGVYKRTEKQKKEWLRKRAERKEMEEAIQDVIEEENNNKKG</sequence>
<evidence type="ECO:0000313" key="1">
    <source>
        <dbReference type="EMBL" id="KKL59110.1"/>
    </source>
</evidence>
<dbReference type="EMBL" id="LAZR01029599">
    <property type="protein sequence ID" value="KKL59110.1"/>
    <property type="molecule type" value="Genomic_DNA"/>
</dbReference>
<proteinExistence type="predicted"/>
<dbReference type="AlphaFoldDB" id="A0A0F9FP76"/>